<sequence>MVQDPVCKMIMEKIEALTRVEYNGEIYYFCSEDCKEQFLKNPEKYLIKPKKPENSGC</sequence>
<dbReference type="InterPro" id="IPR007029">
    <property type="entry name" value="YHS_dom"/>
</dbReference>
<reference evidence="4 5" key="1">
    <citation type="submission" date="2018-01" db="EMBL/GenBank/DDBJ databases">
        <title>Metagenomic assembled genomes from two thermal pools in the Uzon Caldera, Kamchatka, Russia.</title>
        <authorList>
            <person name="Wilkins L."/>
            <person name="Ettinger C."/>
        </authorList>
    </citation>
    <scope>NUCLEOTIDE SEQUENCE [LARGE SCALE GENOMIC DNA]</scope>
    <source>
        <strain evidence="3">ARK-10</strain>
        <strain evidence="2">ZAV-07</strain>
    </source>
</reference>
<dbReference type="SUPFAM" id="SSF47240">
    <property type="entry name" value="Ferritin-like"/>
    <property type="match status" value="1"/>
</dbReference>
<dbReference type="InterPro" id="IPR009078">
    <property type="entry name" value="Ferritin-like_SF"/>
</dbReference>
<dbReference type="InterPro" id="IPR012348">
    <property type="entry name" value="RNR-like"/>
</dbReference>
<dbReference type="Pfam" id="PF04945">
    <property type="entry name" value="YHS"/>
    <property type="match status" value="1"/>
</dbReference>
<comment type="caution">
    <text evidence="3">The sequence shown here is derived from an EMBL/GenBank/DDBJ whole genome shotgun (WGS) entry which is preliminary data.</text>
</comment>
<name>A0A2J6X9D5_9BACT</name>
<dbReference type="EMBL" id="PNIL01000061">
    <property type="protein sequence ID" value="PMP66928.1"/>
    <property type="molecule type" value="Genomic_DNA"/>
</dbReference>
<feature type="domain" description="TRASH" evidence="1">
    <location>
        <begin position="4"/>
        <end position="42"/>
    </location>
</feature>
<dbReference type="Proteomes" id="UP000237040">
    <property type="component" value="Unassembled WGS sequence"/>
</dbReference>
<dbReference type="SMART" id="SM00746">
    <property type="entry name" value="TRASH"/>
    <property type="match status" value="1"/>
</dbReference>
<evidence type="ECO:0000313" key="3">
    <source>
        <dbReference type="EMBL" id="PMP83995.1"/>
    </source>
</evidence>
<dbReference type="RefSeq" id="WP_416084684.1">
    <property type="nucleotide sequence ID" value="NZ_JBNARP010000018.1"/>
</dbReference>
<evidence type="ECO:0000259" key="1">
    <source>
        <dbReference type="SMART" id="SM00746"/>
    </source>
</evidence>
<dbReference type="InterPro" id="IPR011017">
    <property type="entry name" value="TRASH_dom"/>
</dbReference>
<dbReference type="Gene3D" id="1.10.620.20">
    <property type="entry name" value="Ribonucleotide Reductase, subunit A"/>
    <property type="match status" value="1"/>
</dbReference>
<organism evidence="3 4">
    <name type="scientific">Caldisericum exile</name>
    <dbReference type="NCBI Taxonomy" id="693075"/>
    <lineage>
        <taxon>Bacteria</taxon>
        <taxon>Pseudomonadati</taxon>
        <taxon>Caldisericota/Cryosericota group</taxon>
        <taxon>Caldisericota</taxon>
        <taxon>Caldisericia</taxon>
        <taxon>Caldisericales</taxon>
        <taxon>Caldisericaceae</taxon>
        <taxon>Caldisericum</taxon>
    </lineage>
</organism>
<dbReference type="AlphaFoldDB" id="A0A2J6X9D5"/>
<proteinExistence type="predicted"/>
<dbReference type="GO" id="GO:0016491">
    <property type="term" value="F:oxidoreductase activity"/>
    <property type="evidence" value="ECO:0007669"/>
    <property type="project" value="InterPro"/>
</dbReference>
<gene>
    <name evidence="3" type="ORF">C0175_00830</name>
    <name evidence="2" type="ORF">C0189_04260</name>
</gene>
<dbReference type="Proteomes" id="UP000236910">
    <property type="component" value="Unassembled WGS sequence"/>
</dbReference>
<accession>A0A2J6X9D5</accession>
<evidence type="ECO:0000313" key="2">
    <source>
        <dbReference type="EMBL" id="PMP66928.1"/>
    </source>
</evidence>
<dbReference type="EMBL" id="PNIX01000049">
    <property type="protein sequence ID" value="PMP83995.1"/>
    <property type="molecule type" value="Genomic_DNA"/>
</dbReference>
<evidence type="ECO:0000313" key="5">
    <source>
        <dbReference type="Proteomes" id="UP000237040"/>
    </source>
</evidence>
<evidence type="ECO:0000313" key="4">
    <source>
        <dbReference type="Proteomes" id="UP000236910"/>
    </source>
</evidence>
<protein>
    <submittedName>
        <fullName evidence="3">YHS domain-containing protein</fullName>
    </submittedName>
</protein>